<feature type="region of interest" description="Disordered" evidence="1">
    <location>
        <begin position="167"/>
        <end position="218"/>
    </location>
</feature>
<feature type="non-terminal residue" evidence="2">
    <location>
        <position position="744"/>
    </location>
</feature>
<feature type="region of interest" description="Disordered" evidence="1">
    <location>
        <begin position="233"/>
        <end position="274"/>
    </location>
</feature>
<feature type="region of interest" description="Disordered" evidence="1">
    <location>
        <begin position="127"/>
        <end position="147"/>
    </location>
</feature>
<gene>
    <name evidence="2" type="ORF">PSTT_11171</name>
</gene>
<evidence type="ECO:0000313" key="3">
    <source>
        <dbReference type="Proteomes" id="UP000239156"/>
    </source>
</evidence>
<feature type="non-terminal residue" evidence="2">
    <location>
        <position position="1"/>
    </location>
</feature>
<evidence type="ECO:0000256" key="1">
    <source>
        <dbReference type="SAM" id="MobiDB-lite"/>
    </source>
</evidence>
<name>A0A2S4V1D6_9BASI</name>
<feature type="compositionally biased region" description="Polar residues" evidence="1">
    <location>
        <begin position="206"/>
        <end position="218"/>
    </location>
</feature>
<dbReference type="VEuPathDB" id="FungiDB:PSHT_16287"/>
<keyword evidence="3" id="KW-1185">Reference proteome</keyword>
<evidence type="ECO:0000313" key="2">
    <source>
        <dbReference type="EMBL" id="POW03323.1"/>
    </source>
</evidence>
<dbReference type="VEuPathDB" id="FungiDB:PSTT_11171"/>
<dbReference type="AlphaFoldDB" id="A0A2S4V1D6"/>
<protein>
    <submittedName>
        <fullName evidence="2">Uncharacterized protein</fullName>
    </submittedName>
</protein>
<dbReference type="EMBL" id="PKSL01000127">
    <property type="protein sequence ID" value="POW03323.1"/>
    <property type="molecule type" value="Genomic_DNA"/>
</dbReference>
<organism evidence="2 3">
    <name type="scientific">Puccinia striiformis</name>
    <dbReference type="NCBI Taxonomy" id="27350"/>
    <lineage>
        <taxon>Eukaryota</taxon>
        <taxon>Fungi</taxon>
        <taxon>Dikarya</taxon>
        <taxon>Basidiomycota</taxon>
        <taxon>Pucciniomycotina</taxon>
        <taxon>Pucciniomycetes</taxon>
        <taxon>Pucciniales</taxon>
        <taxon>Pucciniaceae</taxon>
        <taxon>Puccinia</taxon>
    </lineage>
</organism>
<feature type="region of interest" description="Disordered" evidence="1">
    <location>
        <begin position="332"/>
        <end position="372"/>
    </location>
</feature>
<reference evidence="2" key="1">
    <citation type="submission" date="2017-12" db="EMBL/GenBank/DDBJ databases">
        <title>Gene loss provides genomic basis for host adaptation in cereal stripe rust fungi.</title>
        <authorList>
            <person name="Xia C."/>
        </authorList>
    </citation>
    <scope>NUCLEOTIDE SEQUENCE [LARGE SCALE GENOMIC DNA]</scope>
    <source>
        <strain evidence="2">93-210</strain>
    </source>
</reference>
<sequence>PSSSSLERTLNSKCKAGSSFYCFLWHATLAQYRAIDIPSSGVDLGHTWYTWTTTGPGDLNFKELSNTLETGSPKRGAALTPELLPLFPLGEFNLEGPANTLETGSPKPSSEITPGLLPLFPLGHSNYMELPSTSETASPKPGGEITPEIQLLFPLGPDPSRVVQSLAATSHEEENRPAKRPRLSKNPEHWYSQPADSLRDSRQDQTKPSSSIALPPILTSTVQTHALDQVAFTRGTGGLRPEKRPHGAISHSENYSYHSRGHQAGASSSNVPPMPAPRIQMYESGQNAQQHEHPWAGLQHTLPAPIGINLIPTTQTKLANILQLHPTRSSLADPVASSFTHSKSSPMRPFHNTDRSGPSTLPPPKSSRGPFWSHLPGNEFIREHYSCQILDWDPPKDIDQKAALAAHAMVIELKNAVAAKAAGVYLNALHDSHMIYIPFVYKIMTKKLKAHHWSRILEAWRSIWERDLKQPHTRHNTLRKFIWISDLITEASIPKLFERERLTFTKNRAVNYRFRFVNHEAKLVKLLSDGRVPLKRSNYQLTATAEYLNLRFQPPRNQLDSHYLEDIVAMEETKNSLITRLKSQAEVINRGILDIIAVFPSDPRDWTNSPFRNYLKEVLVRKNRHPQSLPLSGTNIPFTIQQKIAEIVYSVIHSKSNPATPIKYHTRSDDYFAILGDFDLDLRSEKRARHCSLKSYMTTSRKNSTNLKRFNREYSVKQSSTISQTKINCKLFYKLLDQLNKIWI</sequence>
<dbReference type="Proteomes" id="UP000239156">
    <property type="component" value="Unassembled WGS sequence"/>
</dbReference>
<comment type="caution">
    <text evidence="2">The sequence shown here is derived from an EMBL/GenBank/DDBJ whole genome shotgun (WGS) entry which is preliminary data.</text>
</comment>
<proteinExistence type="predicted"/>
<accession>A0A2S4V1D6</accession>